<dbReference type="Proteomes" id="UP000466396">
    <property type="component" value="Chromosome"/>
</dbReference>
<dbReference type="EMBL" id="AP022581">
    <property type="protein sequence ID" value="BBX97073.1"/>
    <property type="molecule type" value="Genomic_DNA"/>
</dbReference>
<dbReference type="KEGG" id="mlj:MLAC_23670"/>
<evidence type="ECO:0000313" key="1">
    <source>
        <dbReference type="EMBL" id="BBX97073.1"/>
    </source>
</evidence>
<gene>
    <name evidence="1" type="ORF">MLAC_23670</name>
</gene>
<dbReference type="AlphaFoldDB" id="A0A7I7NLD2"/>
<name>A0A7I7NLD2_9MYCO</name>
<organism evidence="1 2">
    <name type="scientific">Mycobacterium lacus</name>
    <dbReference type="NCBI Taxonomy" id="169765"/>
    <lineage>
        <taxon>Bacteria</taxon>
        <taxon>Bacillati</taxon>
        <taxon>Actinomycetota</taxon>
        <taxon>Actinomycetes</taxon>
        <taxon>Mycobacteriales</taxon>
        <taxon>Mycobacteriaceae</taxon>
        <taxon>Mycobacterium</taxon>
    </lineage>
</organism>
<evidence type="ECO:0000313" key="2">
    <source>
        <dbReference type="Proteomes" id="UP000466396"/>
    </source>
</evidence>
<protein>
    <submittedName>
        <fullName evidence="1">Uncharacterized protein</fullName>
    </submittedName>
</protein>
<keyword evidence="2" id="KW-1185">Reference proteome</keyword>
<proteinExistence type="predicted"/>
<reference evidence="1 2" key="1">
    <citation type="journal article" date="2019" name="Emerg. Microbes Infect.">
        <title>Comprehensive subspecies identification of 175 nontuberculous mycobacteria species based on 7547 genomic profiles.</title>
        <authorList>
            <person name="Matsumoto Y."/>
            <person name="Kinjo T."/>
            <person name="Motooka D."/>
            <person name="Nabeya D."/>
            <person name="Jung N."/>
            <person name="Uechi K."/>
            <person name="Horii T."/>
            <person name="Iida T."/>
            <person name="Fujita J."/>
            <person name="Nakamura S."/>
        </authorList>
    </citation>
    <scope>NUCLEOTIDE SEQUENCE [LARGE SCALE GENOMIC DNA]</scope>
    <source>
        <strain evidence="1 2">JCM 15657</strain>
    </source>
</reference>
<accession>A0A7I7NLD2</accession>
<sequence length="118" mass="12796">MVHRGEAANEDVGDLVSDENVQSAGEVELHFNPVQPPERPQLPRHRGVTIHPLLAAENRKPRRLGHIAVVLWHKRELEVEAAQAHQSTDVVETDGGATGLPSSDCRLGRVGSAADMGF</sequence>